<feature type="compositionally biased region" description="Basic and acidic residues" evidence="1">
    <location>
        <begin position="42"/>
        <end position="54"/>
    </location>
</feature>
<reference evidence="3 4" key="1">
    <citation type="submission" date="2017-01" db="EMBL/GenBank/DDBJ databases">
        <title>Complete Genome Sequence of Paenalcaligenes hominis, Isolated from a paraplegic Patient with neurogenic bladder.</title>
        <authorList>
            <person name="Mukhopadhyay R."/>
            <person name="Joaquin J."/>
            <person name="Hogue R."/>
            <person name="Kilaru A."/>
            <person name="Jospin G."/>
            <person name="Mars K."/>
            <person name="Eisen J.A."/>
            <person name="Chaturvedi V."/>
        </authorList>
    </citation>
    <scope>NUCLEOTIDE SEQUENCE [LARGE SCALE GENOMIC DNA]</scope>
    <source>
        <strain evidence="3 4">15S00501</strain>
    </source>
</reference>
<dbReference type="AlphaFoldDB" id="A0A1U9K016"/>
<sequence>MKLRITRPLATLSAVLLIGLVAGCAQTPVQEHSGRASTLSDAQEKARGQRDGSKNKGSSQVAIGFGDKGGLTHAAALPKGGIRELYEAKTFLGTISCAATQVNCSPVQFTVTLSPSGMWRMRATEISATTPNAAVAQGCWHQIGSEPTRILLETQQQTVLADLSFVHDQQLRVNVFNYVTPTLETHLSRQQDIDGIDELQNQTGPACRP</sequence>
<dbReference type="EMBL" id="CP019697">
    <property type="protein sequence ID" value="AQS51367.1"/>
    <property type="molecule type" value="Genomic_DNA"/>
</dbReference>
<dbReference type="OrthoDB" id="8688958at2"/>
<dbReference type="KEGG" id="phn:PAEH1_07005"/>
<protein>
    <submittedName>
        <fullName evidence="3">Uncharacterized protein</fullName>
    </submittedName>
</protein>
<evidence type="ECO:0000313" key="3">
    <source>
        <dbReference type="EMBL" id="AQS51367.1"/>
    </source>
</evidence>
<evidence type="ECO:0000313" key="4">
    <source>
        <dbReference type="Proteomes" id="UP000189369"/>
    </source>
</evidence>
<organism evidence="3 4">
    <name type="scientific">Paenalcaligenes hominis</name>
    <dbReference type="NCBI Taxonomy" id="643674"/>
    <lineage>
        <taxon>Bacteria</taxon>
        <taxon>Pseudomonadati</taxon>
        <taxon>Pseudomonadota</taxon>
        <taxon>Betaproteobacteria</taxon>
        <taxon>Burkholderiales</taxon>
        <taxon>Alcaligenaceae</taxon>
        <taxon>Paenalcaligenes</taxon>
    </lineage>
</organism>
<feature type="signal peptide" evidence="2">
    <location>
        <begin position="1"/>
        <end position="27"/>
    </location>
</feature>
<keyword evidence="2" id="KW-0732">Signal</keyword>
<feature type="chain" id="PRO_5012752970" evidence="2">
    <location>
        <begin position="28"/>
        <end position="209"/>
    </location>
</feature>
<dbReference type="STRING" id="643674.PAEH1_07005"/>
<feature type="compositionally biased region" description="Polar residues" evidence="1">
    <location>
        <begin position="32"/>
        <end position="41"/>
    </location>
</feature>
<name>A0A1U9K016_9BURK</name>
<dbReference type="Proteomes" id="UP000189369">
    <property type="component" value="Chromosome"/>
</dbReference>
<dbReference type="PROSITE" id="PS51257">
    <property type="entry name" value="PROKAR_LIPOPROTEIN"/>
    <property type="match status" value="1"/>
</dbReference>
<feature type="region of interest" description="Disordered" evidence="1">
    <location>
        <begin position="32"/>
        <end position="59"/>
    </location>
</feature>
<proteinExistence type="predicted"/>
<evidence type="ECO:0000256" key="1">
    <source>
        <dbReference type="SAM" id="MobiDB-lite"/>
    </source>
</evidence>
<accession>A0A1U9K016</accession>
<evidence type="ECO:0000256" key="2">
    <source>
        <dbReference type="SAM" id="SignalP"/>
    </source>
</evidence>
<gene>
    <name evidence="3" type="ORF">PAEH1_07005</name>
</gene>